<dbReference type="EMBL" id="CAFBPU010000027">
    <property type="protein sequence ID" value="CAB5034483.1"/>
    <property type="molecule type" value="Genomic_DNA"/>
</dbReference>
<reference evidence="3" key="1">
    <citation type="submission" date="2020-05" db="EMBL/GenBank/DDBJ databases">
        <authorList>
            <person name="Chiriac C."/>
            <person name="Salcher M."/>
            <person name="Ghai R."/>
            <person name="Kavagutti S V."/>
        </authorList>
    </citation>
    <scope>NUCLEOTIDE SEQUENCE</scope>
</reference>
<feature type="transmembrane region" description="Helical" evidence="1">
    <location>
        <begin position="109"/>
        <end position="130"/>
    </location>
</feature>
<dbReference type="InterPro" id="IPR003675">
    <property type="entry name" value="Rce1/LyrA-like_dom"/>
</dbReference>
<dbReference type="GO" id="GO:0004175">
    <property type="term" value="F:endopeptidase activity"/>
    <property type="evidence" value="ECO:0007669"/>
    <property type="project" value="UniProtKB-ARBA"/>
</dbReference>
<feature type="transmembrane region" description="Helical" evidence="1">
    <location>
        <begin position="213"/>
        <end position="230"/>
    </location>
</feature>
<evidence type="ECO:0000259" key="2">
    <source>
        <dbReference type="Pfam" id="PF02517"/>
    </source>
</evidence>
<feature type="transmembrane region" description="Helical" evidence="1">
    <location>
        <begin position="68"/>
        <end position="88"/>
    </location>
</feature>
<dbReference type="GO" id="GO:0080120">
    <property type="term" value="P:CAAX-box protein maturation"/>
    <property type="evidence" value="ECO:0007669"/>
    <property type="project" value="UniProtKB-ARBA"/>
</dbReference>
<protein>
    <submittedName>
        <fullName evidence="3">Unannotated protein</fullName>
    </submittedName>
</protein>
<organism evidence="3">
    <name type="scientific">freshwater metagenome</name>
    <dbReference type="NCBI Taxonomy" id="449393"/>
    <lineage>
        <taxon>unclassified sequences</taxon>
        <taxon>metagenomes</taxon>
        <taxon>ecological metagenomes</taxon>
    </lineage>
</organism>
<feature type="transmembrane region" description="Helical" evidence="1">
    <location>
        <begin position="150"/>
        <end position="169"/>
    </location>
</feature>
<keyword evidence="1" id="KW-0472">Membrane</keyword>
<sequence length="258" mass="26875">MADHPVVAGAPYPGAPATYAQARLAGVELRPSRWGMADIAISIVLALFVPILMLSLVVAAGAPLKGSAVLLGSAVLPWLGFGLWPWFTTRLQGNGARIDLGFSIEWIDLAWGLAGGIACFVLGTLAAMATSYFFGEFDSAAGAAVLGADVPRVVVVIFAIAALVGAPVFEELCFRGLAFAAIARWADRHGLRAVPWATVGAAVLFSLMHLEPVRLPVLLTIGLVLSLLRARTGRVGAGIIAHAFNNLWGVIGILTVTA</sequence>
<evidence type="ECO:0000313" key="4">
    <source>
        <dbReference type="EMBL" id="CAB5034483.1"/>
    </source>
</evidence>
<gene>
    <name evidence="3" type="ORF">UFOPK3752_01495</name>
    <name evidence="4" type="ORF">UFOPK4150_01364</name>
</gene>
<dbReference type="Pfam" id="PF02517">
    <property type="entry name" value="Rce1-like"/>
    <property type="match status" value="1"/>
</dbReference>
<evidence type="ECO:0000256" key="1">
    <source>
        <dbReference type="SAM" id="Phobius"/>
    </source>
</evidence>
<keyword evidence="1" id="KW-1133">Transmembrane helix</keyword>
<dbReference type="EMBL" id="CAFBND010000064">
    <property type="protein sequence ID" value="CAB4948258.1"/>
    <property type="molecule type" value="Genomic_DNA"/>
</dbReference>
<keyword evidence="1" id="KW-0812">Transmembrane</keyword>
<dbReference type="AlphaFoldDB" id="A0A6J7JWT4"/>
<feature type="transmembrane region" description="Helical" evidence="1">
    <location>
        <begin position="39"/>
        <end position="62"/>
    </location>
</feature>
<evidence type="ECO:0000313" key="3">
    <source>
        <dbReference type="EMBL" id="CAB4948258.1"/>
    </source>
</evidence>
<name>A0A6J7JWT4_9ZZZZ</name>
<feature type="domain" description="CAAX prenyl protease 2/Lysostaphin resistance protein A-like" evidence="2">
    <location>
        <begin position="155"/>
        <end position="247"/>
    </location>
</feature>
<accession>A0A6J7JWT4</accession>
<proteinExistence type="predicted"/>